<proteinExistence type="predicted"/>
<gene>
    <name evidence="1" type="ORF">H0193_07185</name>
</gene>
<dbReference type="EMBL" id="JACDTZ010000001">
    <property type="protein sequence ID" value="MBA5244592.1"/>
    <property type="molecule type" value="Genomic_DNA"/>
</dbReference>
<name>A0A7W2I3X8_9CORY</name>
<dbReference type="Proteomes" id="UP000523682">
    <property type="component" value="Unassembled WGS sequence"/>
</dbReference>
<reference evidence="1 2" key="1">
    <citation type="submission" date="2020-07" db="EMBL/GenBank/DDBJ databases">
        <title>Draft genome and description of Corynebacterium haemomassiliense strain Marseile-Q3615 sp. nov.</title>
        <authorList>
            <person name="Boxberger M."/>
            <person name="La Scola B."/>
        </authorList>
    </citation>
    <scope>NUCLEOTIDE SEQUENCE [LARGE SCALE GENOMIC DNA]</scope>
    <source>
        <strain evidence="1 2">Marseille-Q3615</strain>
    </source>
</reference>
<evidence type="ECO:0000313" key="2">
    <source>
        <dbReference type="Proteomes" id="UP000523682"/>
    </source>
</evidence>
<organism evidence="1 2">
    <name type="scientific">Corynebacterium haemomassiliense</name>
    <dbReference type="NCBI Taxonomy" id="2754726"/>
    <lineage>
        <taxon>Bacteria</taxon>
        <taxon>Bacillati</taxon>
        <taxon>Actinomycetota</taxon>
        <taxon>Actinomycetes</taxon>
        <taxon>Mycobacteriales</taxon>
        <taxon>Corynebacteriaceae</taxon>
        <taxon>Corynebacterium</taxon>
    </lineage>
</organism>
<protein>
    <submittedName>
        <fullName evidence="1">Uncharacterized protein</fullName>
    </submittedName>
</protein>
<accession>A0A7W2I3X8</accession>
<dbReference type="AlphaFoldDB" id="A0A7W2I3X8"/>
<sequence>MSSDMNDMPEMSNQSNMPIFADDWAPATLGNVNISTVTFTIDGTDDTVTAEFPSAMEAFDFVGRTGPKFEYSAIEGAIRDQNGTVIPLPERPAERIPCGHDQCDLVANGHKGHWIPVLRAANGPKEDWLPITIIEHDGNKLIFSTEDGVYTCYHHDSERLANAVSYNREWPVLRGEFNGRSYPVSVVSSKPIGPCSHA</sequence>
<evidence type="ECO:0000313" key="1">
    <source>
        <dbReference type="EMBL" id="MBA5244592.1"/>
    </source>
</evidence>
<comment type="caution">
    <text evidence="1">The sequence shown here is derived from an EMBL/GenBank/DDBJ whole genome shotgun (WGS) entry which is preliminary data.</text>
</comment>
<keyword evidence="2" id="KW-1185">Reference proteome</keyword>
<dbReference type="RefSeq" id="WP_181889198.1">
    <property type="nucleotide sequence ID" value="NZ_JACDTZ010000001.1"/>
</dbReference>